<dbReference type="Proteomes" id="UP001474421">
    <property type="component" value="Unassembled WGS sequence"/>
</dbReference>
<protein>
    <submittedName>
        <fullName evidence="2">MICOS complex subunit MIC19-like</fullName>
    </submittedName>
</protein>
<organism evidence="2 3">
    <name type="scientific">Crotalus adamanteus</name>
    <name type="common">Eastern diamondback rattlesnake</name>
    <dbReference type="NCBI Taxonomy" id="8729"/>
    <lineage>
        <taxon>Eukaryota</taxon>
        <taxon>Metazoa</taxon>
        <taxon>Chordata</taxon>
        <taxon>Craniata</taxon>
        <taxon>Vertebrata</taxon>
        <taxon>Euteleostomi</taxon>
        <taxon>Lepidosauria</taxon>
        <taxon>Squamata</taxon>
        <taxon>Bifurcata</taxon>
        <taxon>Unidentata</taxon>
        <taxon>Episquamata</taxon>
        <taxon>Toxicofera</taxon>
        <taxon>Serpentes</taxon>
        <taxon>Colubroidea</taxon>
        <taxon>Viperidae</taxon>
        <taxon>Crotalinae</taxon>
        <taxon>Crotalus</taxon>
    </lineage>
</organism>
<feature type="region of interest" description="Disordered" evidence="1">
    <location>
        <begin position="1"/>
        <end position="25"/>
    </location>
</feature>
<sequence length="81" mass="9249">MLEAQRERQQLGNLRERMRAKTRLGAPTRQYKTDPVCVDLQNQIFQCYQQNPKETLSCSALAAEYFKCVQHARQCSAGQGG</sequence>
<dbReference type="GO" id="GO:0007007">
    <property type="term" value="P:inner mitochondrial membrane organization"/>
    <property type="evidence" value="ECO:0007669"/>
    <property type="project" value="TreeGrafter"/>
</dbReference>
<reference evidence="2 3" key="1">
    <citation type="journal article" date="2024" name="Proc. Natl. Acad. Sci. U.S.A.">
        <title>The genetic regulatory architecture and epigenomic basis for age-related changes in rattlesnake venom.</title>
        <authorList>
            <person name="Hogan M.P."/>
            <person name="Holding M.L."/>
            <person name="Nystrom G.S."/>
            <person name="Colston T.J."/>
            <person name="Bartlett D.A."/>
            <person name="Mason A.J."/>
            <person name="Ellsworth S.A."/>
            <person name="Rautsaw R.M."/>
            <person name="Lawrence K.C."/>
            <person name="Strickland J.L."/>
            <person name="He B."/>
            <person name="Fraser P."/>
            <person name="Margres M.J."/>
            <person name="Gilbert D.M."/>
            <person name="Gibbs H.L."/>
            <person name="Parkinson C.L."/>
            <person name="Rokyta D.R."/>
        </authorList>
    </citation>
    <scope>NUCLEOTIDE SEQUENCE [LARGE SCALE GENOMIC DNA]</scope>
    <source>
        <strain evidence="2">DRR0105</strain>
    </source>
</reference>
<dbReference type="EMBL" id="JAOTOJ010000006">
    <property type="protein sequence ID" value="KAK9400234.1"/>
    <property type="molecule type" value="Genomic_DNA"/>
</dbReference>
<evidence type="ECO:0000313" key="2">
    <source>
        <dbReference type="EMBL" id="KAK9400234.1"/>
    </source>
</evidence>
<dbReference type="PANTHER" id="PTHR21588:SF18">
    <property type="entry name" value="MICOS COMPLEX SUBUNIT MIC19"/>
    <property type="match status" value="1"/>
</dbReference>
<feature type="compositionally biased region" description="Basic and acidic residues" evidence="1">
    <location>
        <begin position="1"/>
        <end position="19"/>
    </location>
</feature>
<evidence type="ECO:0000256" key="1">
    <source>
        <dbReference type="SAM" id="MobiDB-lite"/>
    </source>
</evidence>
<comment type="caution">
    <text evidence="2">The sequence shown here is derived from an EMBL/GenBank/DDBJ whole genome shotgun (WGS) entry which is preliminary data.</text>
</comment>
<dbReference type="GO" id="GO:0061617">
    <property type="term" value="C:MICOS complex"/>
    <property type="evidence" value="ECO:0007669"/>
    <property type="project" value="TreeGrafter"/>
</dbReference>
<proteinExistence type="predicted"/>
<keyword evidence="3" id="KW-1185">Reference proteome</keyword>
<dbReference type="PANTHER" id="PTHR21588">
    <property type="entry name" value="COILED-COIL-HELIX-COILED-COIL-HELIX DOMAIN CONTAINING 6"/>
    <property type="match status" value="1"/>
</dbReference>
<evidence type="ECO:0000313" key="3">
    <source>
        <dbReference type="Proteomes" id="UP001474421"/>
    </source>
</evidence>
<dbReference type="InterPro" id="IPR052632">
    <property type="entry name" value="MICOS_subunit_Mic19"/>
</dbReference>
<name>A0AAW1BE10_CROAD</name>
<dbReference type="AlphaFoldDB" id="A0AAW1BE10"/>
<gene>
    <name evidence="2" type="ORF">NXF25_013253</name>
</gene>
<accession>A0AAW1BE10</accession>